<evidence type="ECO:0000313" key="3">
    <source>
        <dbReference type="Proteomes" id="UP000295781"/>
    </source>
</evidence>
<name>A0A4P2QA43_SORCE</name>
<proteinExistence type="predicted"/>
<protein>
    <recommendedName>
        <fullName evidence="1">DUF4268 domain-containing protein</fullName>
    </recommendedName>
</protein>
<dbReference type="Proteomes" id="UP000295781">
    <property type="component" value="Chromosome"/>
</dbReference>
<accession>A0A4P2QA43</accession>
<dbReference type="AlphaFoldDB" id="A0A4P2QA43"/>
<dbReference type="Pfam" id="PF14088">
    <property type="entry name" value="DUF4268"/>
    <property type="match status" value="1"/>
</dbReference>
<gene>
    <name evidence="2" type="ORF">SOCEGT47_067020</name>
</gene>
<feature type="domain" description="DUF4268" evidence="1">
    <location>
        <begin position="6"/>
        <end position="139"/>
    </location>
</feature>
<reference evidence="2 3" key="1">
    <citation type="submission" date="2015-09" db="EMBL/GenBank/DDBJ databases">
        <title>Sorangium comparison.</title>
        <authorList>
            <person name="Zaburannyi N."/>
            <person name="Bunk B."/>
            <person name="Overmann J."/>
            <person name="Mueller R."/>
        </authorList>
    </citation>
    <scope>NUCLEOTIDE SEQUENCE [LARGE SCALE GENOMIC DNA]</scope>
    <source>
        <strain evidence="2 3">So ceGT47</strain>
    </source>
</reference>
<dbReference type="EMBL" id="CP012670">
    <property type="protein sequence ID" value="AUX26141.1"/>
    <property type="molecule type" value="Genomic_DNA"/>
</dbReference>
<organism evidence="2 3">
    <name type="scientific">Sorangium cellulosum</name>
    <name type="common">Polyangium cellulosum</name>
    <dbReference type="NCBI Taxonomy" id="56"/>
    <lineage>
        <taxon>Bacteria</taxon>
        <taxon>Pseudomonadati</taxon>
        <taxon>Myxococcota</taxon>
        <taxon>Polyangia</taxon>
        <taxon>Polyangiales</taxon>
        <taxon>Polyangiaceae</taxon>
        <taxon>Sorangium</taxon>
    </lineage>
</organism>
<sequence length="157" mass="17899">MKGEAYRRYFQVLIDELRDKHRPTGIRAALPQNWHSFQSGIAGVSYGSSFALGGRVRAEVYIDFGEADRNEAVFDRLYVQRSEIEASFGGPLEWERLDDRRACRIAAYRAGAIQDADTRLQEIRARAIERLLKLRTVFGSLLQRELRGQDGQPVPSL</sequence>
<dbReference type="InterPro" id="IPR025364">
    <property type="entry name" value="DUF4268"/>
</dbReference>
<evidence type="ECO:0000259" key="1">
    <source>
        <dbReference type="Pfam" id="PF14088"/>
    </source>
</evidence>
<evidence type="ECO:0000313" key="2">
    <source>
        <dbReference type="EMBL" id="AUX26141.1"/>
    </source>
</evidence>